<dbReference type="RefSeq" id="WP_158059978.1">
    <property type="nucleotide sequence ID" value="NZ_CP044427.1"/>
</dbReference>
<keyword evidence="2" id="KW-1185">Reference proteome</keyword>
<evidence type="ECO:0000313" key="2">
    <source>
        <dbReference type="Proteomes" id="UP000326546"/>
    </source>
</evidence>
<reference evidence="1 2" key="1">
    <citation type="submission" date="2019-09" db="EMBL/GenBank/DDBJ databases">
        <title>Serinicoccus pratensis sp. nov., isolated from meadow soil.</title>
        <authorList>
            <person name="Zhang W."/>
        </authorList>
    </citation>
    <scope>NUCLEOTIDE SEQUENCE [LARGE SCALE GENOMIC DNA]</scope>
    <source>
        <strain evidence="1 2">W204</strain>
    </source>
</reference>
<dbReference type="Proteomes" id="UP000326546">
    <property type="component" value="Chromosome"/>
</dbReference>
<organism evidence="1 2">
    <name type="scientific">Ornithinimicrobium pratense</name>
    <dbReference type="NCBI Taxonomy" id="2593973"/>
    <lineage>
        <taxon>Bacteria</taxon>
        <taxon>Bacillati</taxon>
        <taxon>Actinomycetota</taxon>
        <taxon>Actinomycetes</taxon>
        <taxon>Micrococcales</taxon>
        <taxon>Ornithinimicrobiaceae</taxon>
        <taxon>Ornithinimicrobium</taxon>
    </lineage>
</organism>
<sequence>MTREVFIETGAGMAFDDAAAAWSFDLELWGRCIQAMTAEDAHARFTAHFGPSRIIETIRGDEQAFNRDQETLRDDELDATLAILRVQRDRAITLFTSLPQDVLDHDDHARELPSYARWRTIRQMLWHITDTESRYYLPSLGLPARPRAGELLTELRDSSTHLRATLATMPRDALAQHRGELWTSTKLARRLAWHERGELDAIEELLTRWGHS</sequence>
<dbReference type="InterPro" id="IPR034660">
    <property type="entry name" value="DinB/YfiT-like"/>
</dbReference>
<gene>
    <name evidence="1" type="ORF">FY030_01505</name>
</gene>
<evidence type="ECO:0008006" key="3">
    <source>
        <dbReference type="Google" id="ProtNLM"/>
    </source>
</evidence>
<evidence type="ECO:0000313" key="1">
    <source>
        <dbReference type="EMBL" id="QFG67580.1"/>
    </source>
</evidence>
<name>A0A5J6V1D6_9MICO</name>
<proteinExistence type="predicted"/>
<dbReference type="AlphaFoldDB" id="A0A5J6V1D6"/>
<dbReference type="KEGG" id="serw:FY030_01505"/>
<dbReference type="SUPFAM" id="SSF109854">
    <property type="entry name" value="DinB/YfiT-like putative metalloenzymes"/>
    <property type="match status" value="1"/>
</dbReference>
<accession>A0A5J6V1D6</accession>
<dbReference type="OrthoDB" id="3837812at2"/>
<protein>
    <recommendedName>
        <fullName evidence="3">DinB family protein</fullName>
    </recommendedName>
</protein>
<dbReference type="EMBL" id="CP044427">
    <property type="protein sequence ID" value="QFG67580.1"/>
    <property type="molecule type" value="Genomic_DNA"/>
</dbReference>